<dbReference type="PANTHER" id="PTHR23121">
    <property type="entry name" value="SODIUM-DEPENDENT GLUCOSE TRANSPORTER 1"/>
    <property type="match status" value="1"/>
</dbReference>
<dbReference type="OrthoDB" id="6491998at2759"/>
<keyword evidence="3 4" id="KW-0472">Membrane</keyword>
<dbReference type="SUPFAM" id="SSF103473">
    <property type="entry name" value="MFS general substrate transporter"/>
    <property type="match status" value="1"/>
</dbReference>
<protein>
    <recommendedName>
        <fullName evidence="7">Sodium-dependent glucose transporter 1-like protein</fullName>
    </recommendedName>
</protein>
<dbReference type="Gene3D" id="1.20.1250.20">
    <property type="entry name" value="MFS general substrate transporter like domains"/>
    <property type="match status" value="1"/>
</dbReference>
<dbReference type="EMBL" id="CAJPIZ010000103">
    <property type="protein sequence ID" value="CAG2100448.1"/>
    <property type="molecule type" value="Genomic_DNA"/>
</dbReference>
<keyword evidence="1 4" id="KW-0812">Transmembrane</keyword>
<dbReference type="InterPro" id="IPR036259">
    <property type="entry name" value="MFS_trans_sf"/>
</dbReference>
<evidence type="ECO:0000313" key="6">
    <source>
        <dbReference type="Proteomes" id="UP000759131"/>
    </source>
</evidence>
<evidence type="ECO:0000313" key="5">
    <source>
        <dbReference type="EMBL" id="CAD7620018.1"/>
    </source>
</evidence>
<keyword evidence="6" id="KW-1185">Reference proteome</keyword>
<evidence type="ECO:0000256" key="4">
    <source>
        <dbReference type="SAM" id="Phobius"/>
    </source>
</evidence>
<reference evidence="5" key="1">
    <citation type="submission" date="2020-11" db="EMBL/GenBank/DDBJ databases">
        <authorList>
            <person name="Tran Van P."/>
        </authorList>
    </citation>
    <scope>NUCLEOTIDE SEQUENCE</scope>
</reference>
<dbReference type="Proteomes" id="UP000759131">
    <property type="component" value="Unassembled WGS sequence"/>
</dbReference>
<keyword evidence="2 4" id="KW-1133">Transmembrane helix</keyword>
<evidence type="ECO:0008006" key="7">
    <source>
        <dbReference type="Google" id="ProtNLM"/>
    </source>
</evidence>
<feature type="transmembrane region" description="Helical" evidence="4">
    <location>
        <begin position="200"/>
        <end position="220"/>
    </location>
</feature>
<dbReference type="PANTHER" id="PTHR23121:SF9">
    <property type="entry name" value="SODIUM-DEPENDENT GLUCOSE TRANSPORTER 1"/>
    <property type="match status" value="1"/>
</dbReference>
<sequence>MANFTRFIYFNAFLCDQQLITDHNITSNYSVFMKLQSNNDFDTYLPFAFGITCTSVGPCLVDLKNLFKQKDVKVSILSDISLEVFVSGFVYKKINRQIRTILLLILLGISLIFIPRASLYVLYACGFVIGIGGGSWDSTYNVWIIEMWRHKSAPILQLSQFAFGLGSIVGPLIDKPYIVGDTQDNLKGTVEVHPSLGTPFAIIGSTQLLGAIFMLIMYLIKKYEKPEPIDYNIDIDTKDVEKETTDSADNRVKLGTDSGAPVKTIITLCAICFASFTVVENCHFQFSATFNQYIPLKLCAPKAALILSLMASCFTLGRGLGLSAMWALMLSFIDQYIVITEQIGSVLIFTVGVMSAATPILIGAYIETEPMILVIY</sequence>
<proteinExistence type="predicted"/>
<evidence type="ECO:0000256" key="3">
    <source>
        <dbReference type="ARBA" id="ARBA00023136"/>
    </source>
</evidence>
<organism evidence="5">
    <name type="scientific">Medioppia subpectinata</name>
    <dbReference type="NCBI Taxonomy" id="1979941"/>
    <lineage>
        <taxon>Eukaryota</taxon>
        <taxon>Metazoa</taxon>
        <taxon>Ecdysozoa</taxon>
        <taxon>Arthropoda</taxon>
        <taxon>Chelicerata</taxon>
        <taxon>Arachnida</taxon>
        <taxon>Acari</taxon>
        <taxon>Acariformes</taxon>
        <taxon>Sarcoptiformes</taxon>
        <taxon>Oribatida</taxon>
        <taxon>Brachypylina</taxon>
        <taxon>Oppioidea</taxon>
        <taxon>Oppiidae</taxon>
        <taxon>Medioppia</taxon>
    </lineage>
</organism>
<gene>
    <name evidence="5" type="ORF">OSB1V03_LOCUS514</name>
</gene>
<evidence type="ECO:0000256" key="2">
    <source>
        <dbReference type="ARBA" id="ARBA00022989"/>
    </source>
</evidence>
<dbReference type="AlphaFoldDB" id="A0A7R9KD71"/>
<dbReference type="EMBL" id="OC854678">
    <property type="protein sequence ID" value="CAD7620018.1"/>
    <property type="molecule type" value="Genomic_DNA"/>
</dbReference>
<feature type="transmembrane region" description="Helical" evidence="4">
    <location>
        <begin position="346"/>
        <end position="366"/>
    </location>
</feature>
<evidence type="ECO:0000256" key="1">
    <source>
        <dbReference type="ARBA" id="ARBA00022692"/>
    </source>
</evidence>
<feature type="transmembrane region" description="Helical" evidence="4">
    <location>
        <begin position="98"/>
        <end position="114"/>
    </location>
</feature>
<accession>A0A7R9KD71</accession>
<feature type="transmembrane region" description="Helical" evidence="4">
    <location>
        <begin position="303"/>
        <end position="326"/>
    </location>
</feature>
<name>A0A7R9KD71_9ACAR</name>